<dbReference type="EnsemblBacteria" id="ABY36067">
    <property type="protein sequence ID" value="ABY36067"/>
    <property type="gene ID" value="Caur_2866"/>
</dbReference>
<protein>
    <submittedName>
        <fullName evidence="5">Regulatory protein GntR HTH</fullName>
    </submittedName>
</protein>
<dbReference type="KEGG" id="cau:Caur_2866"/>
<dbReference type="STRING" id="324602.Caur_2866"/>
<dbReference type="AlphaFoldDB" id="A9WF83"/>
<keyword evidence="2" id="KW-0238">DNA-binding</keyword>
<keyword evidence="3" id="KW-0804">Transcription</keyword>
<dbReference type="Pfam" id="PF00392">
    <property type="entry name" value="GntR"/>
    <property type="match status" value="1"/>
</dbReference>
<dbReference type="Gene3D" id="1.10.10.10">
    <property type="entry name" value="Winged helix-like DNA-binding domain superfamily/Winged helix DNA-binding domain"/>
    <property type="match status" value="1"/>
</dbReference>
<dbReference type="PRINTS" id="PR00035">
    <property type="entry name" value="HTHGNTR"/>
</dbReference>
<accession>A9WF83</accession>
<dbReference type="PATRIC" id="fig|324602.8.peg.3228"/>
<dbReference type="PANTHER" id="PTHR43537">
    <property type="entry name" value="TRANSCRIPTIONAL REGULATOR, GNTR FAMILY"/>
    <property type="match status" value="1"/>
</dbReference>
<evidence type="ECO:0000313" key="5">
    <source>
        <dbReference type="EMBL" id="ABY36067.1"/>
    </source>
</evidence>
<keyword evidence="6" id="KW-1185">Reference proteome</keyword>
<dbReference type="SUPFAM" id="SSF48008">
    <property type="entry name" value="GntR ligand-binding domain-like"/>
    <property type="match status" value="1"/>
</dbReference>
<dbReference type="GO" id="GO:0006355">
    <property type="term" value="P:regulation of DNA-templated transcription"/>
    <property type="evidence" value="ECO:0000318"/>
    <property type="project" value="GO_Central"/>
</dbReference>
<dbReference type="InterPro" id="IPR000524">
    <property type="entry name" value="Tscrpt_reg_HTH_GntR"/>
</dbReference>
<dbReference type="PANTHER" id="PTHR43537:SF47">
    <property type="entry name" value="REGULATORY PROTEIN GNTR HTH"/>
    <property type="match status" value="1"/>
</dbReference>
<dbReference type="SUPFAM" id="SSF46785">
    <property type="entry name" value="Winged helix' DNA-binding domain"/>
    <property type="match status" value="1"/>
</dbReference>
<dbReference type="RefSeq" id="WP_012258720.1">
    <property type="nucleotide sequence ID" value="NC_010175.1"/>
</dbReference>
<dbReference type="FunCoup" id="A9WF83">
    <property type="interactions" value="133"/>
</dbReference>
<feature type="domain" description="HTH gntR-type" evidence="4">
    <location>
        <begin position="6"/>
        <end position="74"/>
    </location>
</feature>
<dbReference type="PROSITE" id="PS50949">
    <property type="entry name" value="HTH_GNTR"/>
    <property type="match status" value="1"/>
</dbReference>
<name>A9WF83_CHLAA</name>
<reference evidence="6" key="1">
    <citation type="journal article" date="2011" name="BMC Genomics">
        <title>Complete genome sequence of the filamentous anoxygenic phototrophic bacterium Chloroflexus aurantiacus.</title>
        <authorList>
            <person name="Tang K.H."/>
            <person name="Barry K."/>
            <person name="Chertkov O."/>
            <person name="Dalin E."/>
            <person name="Han C.S."/>
            <person name="Hauser L.J."/>
            <person name="Honchak B.M."/>
            <person name="Karbach L.E."/>
            <person name="Land M.L."/>
            <person name="Lapidus A."/>
            <person name="Larimer F.W."/>
            <person name="Mikhailova N."/>
            <person name="Pitluck S."/>
            <person name="Pierson B.K."/>
            <person name="Blankenship R.E."/>
        </authorList>
    </citation>
    <scope>NUCLEOTIDE SEQUENCE [LARGE SCALE GENOMIC DNA]</scope>
    <source>
        <strain evidence="6">ATCC 29366 / DSM 635 / J-10-fl</strain>
    </source>
</reference>
<proteinExistence type="predicted"/>
<dbReference type="CDD" id="cd07377">
    <property type="entry name" value="WHTH_GntR"/>
    <property type="match status" value="1"/>
</dbReference>
<dbReference type="GO" id="GO:0003700">
    <property type="term" value="F:DNA-binding transcription factor activity"/>
    <property type="evidence" value="ECO:0000318"/>
    <property type="project" value="GO_Central"/>
</dbReference>
<evidence type="ECO:0000256" key="3">
    <source>
        <dbReference type="ARBA" id="ARBA00023163"/>
    </source>
</evidence>
<dbReference type="EMBL" id="CP000909">
    <property type="protein sequence ID" value="ABY36067.1"/>
    <property type="molecule type" value="Genomic_DNA"/>
</dbReference>
<evidence type="ECO:0000256" key="1">
    <source>
        <dbReference type="ARBA" id="ARBA00023015"/>
    </source>
</evidence>
<keyword evidence="1" id="KW-0805">Transcription regulation</keyword>
<dbReference type="InterPro" id="IPR036390">
    <property type="entry name" value="WH_DNA-bd_sf"/>
</dbReference>
<dbReference type="InterPro" id="IPR036388">
    <property type="entry name" value="WH-like_DNA-bd_sf"/>
</dbReference>
<dbReference type="InterPro" id="IPR011711">
    <property type="entry name" value="GntR_C"/>
</dbReference>
<dbReference type="eggNOG" id="COG2186">
    <property type="taxonomic scope" value="Bacteria"/>
</dbReference>
<dbReference type="HOGENOM" id="CLU_017584_9_2_0"/>
<dbReference type="SMART" id="SM00345">
    <property type="entry name" value="HTH_GNTR"/>
    <property type="match status" value="1"/>
</dbReference>
<dbReference type="SMART" id="SM00895">
    <property type="entry name" value="FCD"/>
    <property type="match status" value="1"/>
</dbReference>
<dbReference type="InParanoid" id="A9WF83"/>
<dbReference type="Gene3D" id="1.20.120.530">
    <property type="entry name" value="GntR ligand-binding domain-like"/>
    <property type="match status" value="1"/>
</dbReference>
<sequence>MSITRQPLVEQVIEHLRQQVQAQVYPVGSRLPPEPQLMAQLGVGRSTVREAIRALAHEGLLEVRQGDGTYVRAAVTTEPLAARLRQAKVQEVHEVRRALELEVVALAAERRSADDLTMIRHWLAVRTTALANGDTTAALNADIELHCAIAGATQNAMLRDLYRIFAVTLRDALGVLWDVTAPARDDHSHADLVAAIEAGDAETAIAVTRQILARHEATIYRYGAEEAHRQEAER</sequence>
<dbReference type="Pfam" id="PF07729">
    <property type="entry name" value="FCD"/>
    <property type="match status" value="1"/>
</dbReference>
<gene>
    <name evidence="5" type="ordered locus">Caur_2866</name>
</gene>
<dbReference type="InterPro" id="IPR008920">
    <property type="entry name" value="TF_FadR/GntR_C"/>
</dbReference>
<evidence type="ECO:0000259" key="4">
    <source>
        <dbReference type="PROSITE" id="PS50949"/>
    </source>
</evidence>
<dbReference type="Proteomes" id="UP000002008">
    <property type="component" value="Chromosome"/>
</dbReference>
<dbReference type="GO" id="GO:0000987">
    <property type="term" value="F:cis-regulatory region sequence-specific DNA binding"/>
    <property type="evidence" value="ECO:0000318"/>
    <property type="project" value="GO_Central"/>
</dbReference>
<evidence type="ECO:0000256" key="2">
    <source>
        <dbReference type="ARBA" id="ARBA00023125"/>
    </source>
</evidence>
<evidence type="ECO:0000313" key="6">
    <source>
        <dbReference type="Proteomes" id="UP000002008"/>
    </source>
</evidence>
<organism evidence="5 6">
    <name type="scientific">Chloroflexus aurantiacus (strain ATCC 29366 / DSM 635 / J-10-fl)</name>
    <dbReference type="NCBI Taxonomy" id="324602"/>
    <lineage>
        <taxon>Bacteria</taxon>
        <taxon>Bacillati</taxon>
        <taxon>Chloroflexota</taxon>
        <taxon>Chloroflexia</taxon>
        <taxon>Chloroflexales</taxon>
        <taxon>Chloroflexineae</taxon>
        <taxon>Chloroflexaceae</taxon>
        <taxon>Chloroflexus</taxon>
    </lineage>
</organism>